<proteinExistence type="predicted"/>
<dbReference type="AlphaFoldDB" id="A0A178ZZI4"/>
<evidence type="ECO:0000313" key="2">
    <source>
        <dbReference type="EMBL" id="OAP65157.1"/>
    </source>
</evidence>
<dbReference type="GeneID" id="30005299"/>
<dbReference type="Proteomes" id="UP000078343">
    <property type="component" value="Unassembled WGS sequence"/>
</dbReference>
<accession>A0A178ZZI4</accession>
<reference evidence="2 3" key="1">
    <citation type="submission" date="2016-04" db="EMBL/GenBank/DDBJ databases">
        <title>Draft genome of Fonsecaea erecta CBS 125763.</title>
        <authorList>
            <person name="Weiss V.A."/>
            <person name="Vicente V.A."/>
            <person name="Raittz R.T."/>
            <person name="Moreno L.F."/>
            <person name="De Souza E.M."/>
            <person name="Pedrosa F.O."/>
            <person name="Steffens M.B."/>
            <person name="Faoro H."/>
            <person name="Tadra-Sfeir M.Z."/>
            <person name="Najafzadeh M.J."/>
            <person name="Felipe M.S."/>
            <person name="Teixeira M."/>
            <person name="Sun J."/>
            <person name="Xi L."/>
            <person name="Gomes R."/>
            <person name="De Azevedo C.M."/>
            <person name="Salgado C.G."/>
            <person name="Da Silva M.B."/>
            <person name="Nascimento M.F."/>
            <person name="Queiroz-Telles F."/>
            <person name="Attili D.S."/>
            <person name="Gorbushina A."/>
        </authorList>
    </citation>
    <scope>NUCLEOTIDE SEQUENCE [LARGE SCALE GENOMIC DNA]</scope>
    <source>
        <strain evidence="2 3">CBS 125763</strain>
    </source>
</reference>
<feature type="region of interest" description="Disordered" evidence="1">
    <location>
        <begin position="210"/>
        <end position="246"/>
    </location>
</feature>
<dbReference type="RefSeq" id="XP_018698524.1">
    <property type="nucleotide sequence ID" value="XM_018832645.1"/>
</dbReference>
<dbReference type="OrthoDB" id="4158939at2759"/>
<comment type="caution">
    <text evidence="2">The sequence shown here is derived from an EMBL/GenBank/DDBJ whole genome shotgun (WGS) entry which is preliminary data.</text>
</comment>
<organism evidence="2 3">
    <name type="scientific">Fonsecaea erecta</name>
    <dbReference type="NCBI Taxonomy" id="1367422"/>
    <lineage>
        <taxon>Eukaryota</taxon>
        <taxon>Fungi</taxon>
        <taxon>Dikarya</taxon>
        <taxon>Ascomycota</taxon>
        <taxon>Pezizomycotina</taxon>
        <taxon>Eurotiomycetes</taxon>
        <taxon>Chaetothyriomycetidae</taxon>
        <taxon>Chaetothyriales</taxon>
        <taxon>Herpotrichiellaceae</taxon>
        <taxon>Fonsecaea</taxon>
    </lineage>
</organism>
<feature type="compositionally biased region" description="Polar residues" evidence="1">
    <location>
        <begin position="220"/>
        <end position="231"/>
    </location>
</feature>
<dbReference type="EMBL" id="LVYI01000001">
    <property type="protein sequence ID" value="OAP65157.1"/>
    <property type="molecule type" value="Genomic_DNA"/>
</dbReference>
<protein>
    <recommendedName>
        <fullName evidence="4">Fungal N-terminal domain-containing protein</fullName>
    </recommendedName>
</protein>
<evidence type="ECO:0000313" key="3">
    <source>
        <dbReference type="Proteomes" id="UP000078343"/>
    </source>
</evidence>
<keyword evidence="3" id="KW-1185">Reference proteome</keyword>
<evidence type="ECO:0000256" key="1">
    <source>
        <dbReference type="SAM" id="MobiDB-lite"/>
    </source>
</evidence>
<evidence type="ECO:0008006" key="4">
    <source>
        <dbReference type="Google" id="ProtNLM"/>
    </source>
</evidence>
<name>A0A178ZZI4_9EURO</name>
<sequence>MSDPFSTASSVIGVVSLGLTVCQGLVSYYSAFKGQNQYVDSLTQRVQNLQGCLNLLQQALPVWTIRFANTAPQIQQHITACEPSIVALRNKLSGFKQMQGPSLRRDKLQHLAQKAAFPFRKATIDELCGILDGLQKNLDTVLLIAGLDASSTTLNALVVRDTKIDAILSASDVITARSQQTSDQLSFLCSEISTIKNYIQAEKALHGAGSHKLIQPPDGSISTARPQNSQLRGPGEGQVQPPHFPQPNLSSRAYYQDLHGRPTSPATNTSKWSHYPICLCLKTRTRRPPRATTLFISYLHTEEHEEDCPCYLPTAKKRKLDIWISYRSVLISRGFRCMASFVTGSGGGSISATVDWIPIVSWETSSAIQLLLRLKHALFGCEAPEALLDGARVELMGLFAQRKAHPREVDEGGRGLLYVGVSMAYVVNSC</sequence>
<gene>
    <name evidence="2" type="ORF">AYL99_01129</name>
</gene>